<dbReference type="EMBL" id="CP039347">
    <property type="protein sequence ID" value="QCD85703.1"/>
    <property type="molecule type" value="Genomic_DNA"/>
</dbReference>
<organism evidence="6 7">
    <name type="scientific">Vigna unguiculata</name>
    <name type="common">Cowpea</name>
    <dbReference type="NCBI Taxonomy" id="3917"/>
    <lineage>
        <taxon>Eukaryota</taxon>
        <taxon>Viridiplantae</taxon>
        <taxon>Streptophyta</taxon>
        <taxon>Embryophyta</taxon>
        <taxon>Tracheophyta</taxon>
        <taxon>Spermatophyta</taxon>
        <taxon>Magnoliopsida</taxon>
        <taxon>eudicotyledons</taxon>
        <taxon>Gunneridae</taxon>
        <taxon>Pentapetalae</taxon>
        <taxon>rosids</taxon>
        <taxon>fabids</taxon>
        <taxon>Fabales</taxon>
        <taxon>Fabaceae</taxon>
        <taxon>Papilionoideae</taxon>
        <taxon>50 kb inversion clade</taxon>
        <taxon>NPAAA clade</taxon>
        <taxon>indigoferoid/millettioid clade</taxon>
        <taxon>Phaseoleae</taxon>
        <taxon>Vigna</taxon>
    </lineage>
</organism>
<feature type="domain" description="R13L1/DRL21-like LRR repeat region" evidence="5">
    <location>
        <begin position="253"/>
        <end position="378"/>
    </location>
</feature>
<dbReference type="InterPro" id="IPR056789">
    <property type="entry name" value="LRR_R13L1-DRL21"/>
</dbReference>
<keyword evidence="3" id="KW-0611">Plant defense</keyword>
<dbReference type="InterPro" id="IPR032675">
    <property type="entry name" value="LRR_dom_sf"/>
</dbReference>
<dbReference type="Proteomes" id="UP000501690">
    <property type="component" value="Linkage Group LG3"/>
</dbReference>
<accession>A0A4D6LB34</accession>
<dbReference type="InterPro" id="IPR001611">
    <property type="entry name" value="Leu-rich_rpt"/>
</dbReference>
<dbReference type="GO" id="GO:0000166">
    <property type="term" value="F:nucleotide binding"/>
    <property type="evidence" value="ECO:0007669"/>
    <property type="project" value="UniProtKB-KW"/>
</dbReference>
<dbReference type="InterPro" id="IPR041118">
    <property type="entry name" value="Rx_N"/>
</dbReference>
<keyword evidence="7" id="KW-1185">Reference proteome</keyword>
<dbReference type="GO" id="GO:0006952">
    <property type="term" value="P:defense response"/>
    <property type="evidence" value="ECO:0007669"/>
    <property type="project" value="UniProtKB-KW"/>
</dbReference>
<gene>
    <name evidence="6" type="ORF">DEO72_LG3g223</name>
</gene>
<evidence type="ECO:0000256" key="2">
    <source>
        <dbReference type="ARBA" id="ARBA00022741"/>
    </source>
</evidence>
<keyword evidence="2" id="KW-0547">Nucleotide-binding</keyword>
<protein>
    <submittedName>
        <fullName evidence="6">Uncharacterized protein</fullName>
    </submittedName>
</protein>
<evidence type="ECO:0000313" key="7">
    <source>
        <dbReference type="Proteomes" id="UP000501690"/>
    </source>
</evidence>
<evidence type="ECO:0000256" key="1">
    <source>
        <dbReference type="ARBA" id="ARBA00022737"/>
    </source>
</evidence>
<dbReference type="Pfam" id="PF18052">
    <property type="entry name" value="Rx_N"/>
    <property type="match status" value="1"/>
</dbReference>
<dbReference type="SUPFAM" id="SSF52058">
    <property type="entry name" value="L domain-like"/>
    <property type="match status" value="2"/>
</dbReference>
<evidence type="ECO:0000259" key="5">
    <source>
        <dbReference type="Pfam" id="PF25019"/>
    </source>
</evidence>
<reference evidence="6 7" key="1">
    <citation type="submission" date="2019-04" db="EMBL/GenBank/DDBJ databases">
        <title>An improved genome assembly and genetic linkage map for asparagus bean, Vigna unguiculata ssp. sesquipedialis.</title>
        <authorList>
            <person name="Xia Q."/>
            <person name="Zhang R."/>
            <person name="Dong Y."/>
        </authorList>
    </citation>
    <scope>NUCLEOTIDE SEQUENCE [LARGE SCALE GENOMIC DNA]</scope>
    <source>
        <tissue evidence="6">Leaf</tissue>
    </source>
</reference>
<dbReference type="AlphaFoldDB" id="A0A4D6LB34"/>
<name>A0A4D6LB34_VIGUN</name>
<dbReference type="PROSITE" id="PS51450">
    <property type="entry name" value="LRR"/>
    <property type="match status" value="1"/>
</dbReference>
<sequence>MTAEMVTGALVSAFLERTIDTLASRFMDIFRARKHKKKQLSDLKMKLFTIDVVAYDAEQKQFRDPRVRDWLLRAKDVVFDAEDLLDEIDYELLTNQVVEAESQSATKKVWNSLKSSFVSFFENEIESKMDQVIEDLEDLATQSDFLGLKKASGAGIGSESGNLKHLRSLDLSHTDIEKLPDSMSLLYKLQILKLNKCEKLKELPSYLHELDNLRCLELVNTGVKNVPAHLGKMKNVQVLMSPFYVEKSKEFSIQQLGDLNLHGSLTIDELQNIENPSYALEANLKSKAHLVELVLNWNFIENSSVDSAKAGDVIENLRPSKYLKKLAIKNYVGNQLPNWLLNNSLLNMVSLVLRRCKSCQRFPPLGLLPFLKNLEISGFEEIVNIDADFHGNNSSSFKSLERLEFSSMSQWEKWDCQDVTGAFPRLHYFSISSCPKLKGHLPEFVALKTLRVIRCEHIEALIVYAIELRLQDCGKLQLELSTMNKLRMSGHTMEASMVKTVGHIIFNTSLDYLSIYSPLNSISDDCVSLRTFPLHFFPKLKNLYLGGFCNLQRISQHEPHNHLKDLTIKNCPKFESFPENMHRMSLWELWIEECPKLESFPNGGLPSNLSYMNLKDCSKLIGSLRGAFRDNPSLRCLWIEKVDAKSFPDEGLLPCSLVSLTILDFPNLEKLDHKGLYQLSSLENLGLWNCPNLQHLPEEGLPISISHLQIRNCPLLKERCQEEGGEDWQKIAHIQDLEIQE</sequence>
<keyword evidence="1" id="KW-0677">Repeat</keyword>
<proteinExistence type="predicted"/>
<dbReference type="Pfam" id="PF25019">
    <property type="entry name" value="LRR_R13L1-DRL21"/>
    <property type="match status" value="1"/>
</dbReference>
<evidence type="ECO:0000256" key="3">
    <source>
        <dbReference type="ARBA" id="ARBA00022821"/>
    </source>
</evidence>
<dbReference type="Gene3D" id="3.80.10.10">
    <property type="entry name" value="Ribonuclease Inhibitor"/>
    <property type="match status" value="3"/>
</dbReference>
<dbReference type="PANTHER" id="PTHR47186:SF43">
    <property type="entry name" value="TYPE DISEASE RESISTANCE PROTEIN CNL-J3, PUTATIVE-RELATED"/>
    <property type="match status" value="1"/>
</dbReference>
<feature type="domain" description="Disease resistance N-terminal" evidence="4">
    <location>
        <begin position="11"/>
        <end position="103"/>
    </location>
</feature>
<dbReference type="Gene3D" id="1.20.5.4130">
    <property type="match status" value="1"/>
</dbReference>
<dbReference type="PANTHER" id="PTHR47186">
    <property type="entry name" value="LEUCINE-RICH REPEAT-CONTAINING PROTEIN 57"/>
    <property type="match status" value="1"/>
</dbReference>
<evidence type="ECO:0000313" key="6">
    <source>
        <dbReference type="EMBL" id="QCD85703.1"/>
    </source>
</evidence>
<evidence type="ECO:0000259" key="4">
    <source>
        <dbReference type="Pfam" id="PF18052"/>
    </source>
</evidence>